<evidence type="ECO:0000313" key="6">
    <source>
        <dbReference type="Proteomes" id="UP000288024"/>
    </source>
</evidence>
<dbReference type="AlphaFoldDB" id="A0A437K405"/>
<dbReference type="PANTHER" id="PTHR33175">
    <property type="entry name" value="DNA-BINDING PROTEIN HU"/>
    <property type="match status" value="1"/>
</dbReference>
<comment type="similarity">
    <text evidence="1 4">Belongs to the bacterial histone-like protein family.</text>
</comment>
<dbReference type="GO" id="GO:0003677">
    <property type="term" value="F:DNA binding"/>
    <property type="evidence" value="ECO:0007669"/>
    <property type="project" value="UniProtKB-KW"/>
</dbReference>
<dbReference type="CDD" id="cd13831">
    <property type="entry name" value="HU"/>
    <property type="match status" value="1"/>
</dbReference>
<gene>
    <name evidence="5" type="ORF">EM808_25795</name>
</gene>
<dbReference type="GO" id="GO:0030261">
    <property type="term" value="P:chromosome condensation"/>
    <property type="evidence" value="ECO:0007669"/>
    <property type="project" value="UniProtKB-KW"/>
</dbReference>
<dbReference type="InterPro" id="IPR010992">
    <property type="entry name" value="IHF-like_DNA-bd_dom_sf"/>
</dbReference>
<evidence type="ECO:0000256" key="1">
    <source>
        <dbReference type="ARBA" id="ARBA00010529"/>
    </source>
</evidence>
<proteinExistence type="inferred from homology"/>
<dbReference type="InterPro" id="IPR020816">
    <property type="entry name" value="Histone-like_DNA-bd_CS"/>
</dbReference>
<dbReference type="InterPro" id="IPR000119">
    <property type="entry name" value="Hist_DNA-bd"/>
</dbReference>
<dbReference type="Gene3D" id="4.10.520.10">
    <property type="entry name" value="IHF-like DNA-binding proteins"/>
    <property type="match status" value="1"/>
</dbReference>
<accession>A0A437K405</accession>
<keyword evidence="3 5" id="KW-0238">DNA-binding</keyword>
<organism evidence="5 6">
    <name type="scientific">Niallia taxi</name>
    <dbReference type="NCBI Taxonomy" id="2499688"/>
    <lineage>
        <taxon>Bacteria</taxon>
        <taxon>Bacillati</taxon>
        <taxon>Bacillota</taxon>
        <taxon>Bacilli</taxon>
        <taxon>Bacillales</taxon>
        <taxon>Bacillaceae</taxon>
        <taxon>Niallia</taxon>
    </lineage>
</organism>
<dbReference type="Pfam" id="PF00216">
    <property type="entry name" value="Bac_DNA_binding"/>
    <property type="match status" value="1"/>
</dbReference>
<keyword evidence="6" id="KW-1185">Reference proteome</keyword>
<evidence type="ECO:0000256" key="4">
    <source>
        <dbReference type="RuleBase" id="RU003939"/>
    </source>
</evidence>
<sequence>MKLLIHYELINTIAESSELTKKESTKVVDSEMETIKTGMKNGEKVKILGFSAFSVSERVSRKGRNPQTSEEIEIAASKAPFKAGKNLKDAIKV</sequence>
<name>A0A437K405_9BACI</name>
<evidence type="ECO:0000256" key="2">
    <source>
        <dbReference type="ARBA" id="ARBA00023067"/>
    </source>
</evidence>
<dbReference type="SUPFAM" id="SSF47729">
    <property type="entry name" value="IHF-like DNA-binding proteins"/>
    <property type="match status" value="1"/>
</dbReference>
<dbReference type="PRINTS" id="PR01727">
    <property type="entry name" value="DNABINDINGHU"/>
</dbReference>
<protein>
    <submittedName>
        <fullName evidence="5">HU family DNA-binding protein</fullName>
    </submittedName>
</protein>
<evidence type="ECO:0000256" key="3">
    <source>
        <dbReference type="ARBA" id="ARBA00023125"/>
    </source>
</evidence>
<dbReference type="EMBL" id="RZTZ01000020">
    <property type="protein sequence ID" value="RVT57017.1"/>
    <property type="molecule type" value="Genomic_DNA"/>
</dbReference>
<comment type="caution">
    <text evidence="5">The sequence shown here is derived from an EMBL/GenBank/DDBJ whole genome shotgun (WGS) entry which is preliminary data.</text>
</comment>
<dbReference type="SMART" id="SM00411">
    <property type="entry name" value="BHL"/>
    <property type="match status" value="1"/>
</dbReference>
<dbReference type="GO" id="GO:0030527">
    <property type="term" value="F:structural constituent of chromatin"/>
    <property type="evidence" value="ECO:0007669"/>
    <property type="project" value="InterPro"/>
</dbReference>
<dbReference type="GO" id="GO:0005829">
    <property type="term" value="C:cytosol"/>
    <property type="evidence" value="ECO:0007669"/>
    <property type="project" value="TreeGrafter"/>
</dbReference>
<dbReference type="Proteomes" id="UP000288024">
    <property type="component" value="Unassembled WGS sequence"/>
</dbReference>
<dbReference type="PROSITE" id="PS00045">
    <property type="entry name" value="HISTONE_LIKE"/>
    <property type="match status" value="1"/>
</dbReference>
<evidence type="ECO:0000313" key="5">
    <source>
        <dbReference type="EMBL" id="RVT57017.1"/>
    </source>
</evidence>
<reference evidence="5 6" key="1">
    <citation type="submission" date="2019-01" db="EMBL/GenBank/DDBJ databases">
        <title>Bacillus sp. M5HDSG1-1, whole genome shotgun sequence.</title>
        <authorList>
            <person name="Tuo L."/>
        </authorList>
    </citation>
    <scope>NUCLEOTIDE SEQUENCE [LARGE SCALE GENOMIC DNA]</scope>
    <source>
        <strain evidence="5 6">M5HDSG1-1</strain>
    </source>
</reference>
<keyword evidence="2" id="KW-0226">DNA condensation</keyword>
<dbReference type="PANTHER" id="PTHR33175:SF3">
    <property type="entry name" value="DNA-BINDING PROTEIN HU-BETA"/>
    <property type="match status" value="1"/>
</dbReference>